<dbReference type="InterPro" id="IPR029063">
    <property type="entry name" value="SAM-dependent_MTases_sf"/>
</dbReference>
<keyword evidence="1 3" id="KW-0489">Methyltransferase</keyword>
<accession>A0ABY8VQ26</accession>
<proteinExistence type="predicted"/>
<protein>
    <submittedName>
        <fullName evidence="3">CmcI family methyltransferase</fullName>
    </submittedName>
</protein>
<organism evidence="3 4">
    <name type="scientific">Candidatus Mycobacterium wuenschmannii</name>
    <dbReference type="NCBI Taxonomy" id="3027808"/>
    <lineage>
        <taxon>Bacteria</taxon>
        <taxon>Bacillati</taxon>
        <taxon>Actinomycetota</taxon>
        <taxon>Actinomycetes</taxon>
        <taxon>Mycobacteriales</taxon>
        <taxon>Mycobacteriaceae</taxon>
        <taxon>Mycobacterium</taxon>
    </lineage>
</organism>
<evidence type="ECO:0000256" key="2">
    <source>
        <dbReference type="ARBA" id="ARBA00022679"/>
    </source>
</evidence>
<dbReference type="Pfam" id="PF04989">
    <property type="entry name" value="RMNT_CmcI"/>
    <property type="match status" value="1"/>
</dbReference>
<keyword evidence="4" id="KW-1185">Reference proteome</keyword>
<dbReference type="PANTHER" id="PTHR40048:SF1">
    <property type="entry name" value="RHAMNOSYL O-METHYLTRANSFERASE"/>
    <property type="match status" value="1"/>
</dbReference>
<evidence type="ECO:0000313" key="4">
    <source>
        <dbReference type="Proteomes" id="UP001236585"/>
    </source>
</evidence>
<dbReference type="PANTHER" id="PTHR40048">
    <property type="entry name" value="RHAMNOSYL O-METHYLTRANSFERASE"/>
    <property type="match status" value="1"/>
</dbReference>
<dbReference type="GO" id="GO:0008168">
    <property type="term" value="F:methyltransferase activity"/>
    <property type="evidence" value="ECO:0007669"/>
    <property type="project" value="UniProtKB-KW"/>
</dbReference>
<dbReference type="Gene3D" id="3.40.50.150">
    <property type="entry name" value="Vaccinia Virus protein VP39"/>
    <property type="match status" value="1"/>
</dbReference>
<dbReference type="RefSeq" id="WP_285184747.1">
    <property type="nucleotide sequence ID" value="NZ_CP126981.1"/>
</dbReference>
<keyword evidence="2" id="KW-0808">Transferase</keyword>
<dbReference type="Proteomes" id="UP001236585">
    <property type="component" value="Chromosome"/>
</dbReference>
<reference evidence="3 4" key="1">
    <citation type="journal article" date="2023" name="Microbiol. Resour. Announc.">
        <title>Complete Genome Sequence of Mycobacterium wuenschmanii, a novel Nontuberculous Mycobacterium Isolated from a captive population of Amazon Milk Frogs.</title>
        <authorList>
            <person name="Hicks J."/>
            <person name="Zeineldin M."/>
            <person name="Ward H."/>
            <person name="Wuenschmann A."/>
            <person name="Camp P."/>
            <person name="Farrell D."/>
            <person name="Lehman K."/>
            <person name="Thacker T."/>
            <person name="Cuthbert E."/>
        </authorList>
    </citation>
    <scope>NUCLEOTIDE SEQUENCE [LARGE SCALE GENOMIC DNA]</scope>
    <source>
        <strain evidence="3 4">Wuenschmanii</strain>
    </source>
</reference>
<gene>
    <name evidence="3" type="ORF">PT015_12225</name>
</gene>
<dbReference type="GO" id="GO:0032259">
    <property type="term" value="P:methylation"/>
    <property type="evidence" value="ECO:0007669"/>
    <property type="project" value="UniProtKB-KW"/>
</dbReference>
<evidence type="ECO:0000256" key="1">
    <source>
        <dbReference type="ARBA" id="ARBA00022603"/>
    </source>
</evidence>
<sequence>MGDLEEFAEERRRNIARLGGDEVLANDAVSMTETLIRQRYVFNFDWLGLPIIQFPPDIIALQEICWKLKPAVVIETGIARGGSLALYASMMQLLGSDGFVIGVDVDIRRHNREAIEAHPLANRIKLVEGSSTDPDTVATVKSMVGNRGPVLVVLDSLHTKDHALAELEIYSPLVTPGSFVIVQDTAIEVLSEDVYPDRPWHHGNSPANAVDEFLARPDCRFVVDEDYASKLVFTSTPGGFLRCVA</sequence>
<dbReference type="InterPro" id="IPR007072">
    <property type="entry name" value="RNMT_CmcI"/>
</dbReference>
<dbReference type="EMBL" id="CP126981">
    <property type="protein sequence ID" value="WIM85728.1"/>
    <property type="molecule type" value="Genomic_DNA"/>
</dbReference>
<dbReference type="SUPFAM" id="SSF53335">
    <property type="entry name" value="S-adenosyl-L-methionine-dependent methyltransferases"/>
    <property type="match status" value="1"/>
</dbReference>
<evidence type="ECO:0000313" key="3">
    <source>
        <dbReference type="EMBL" id="WIM85728.1"/>
    </source>
</evidence>
<name>A0ABY8VQ26_9MYCO</name>